<dbReference type="STRING" id="1079859.SAMN04515674_10824"/>
<dbReference type="Pfam" id="PF00211">
    <property type="entry name" value="Guanylate_cyc"/>
    <property type="match status" value="1"/>
</dbReference>
<organism evidence="3 4">
    <name type="scientific">Pseudarcicella hirudinis</name>
    <dbReference type="NCBI Taxonomy" id="1079859"/>
    <lineage>
        <taxon>Bacteria</taxon>
        <taxon>Pseudomonadati</taxon>
        <taxon>Bacteroidota</taxon>
        <taxon>Cytophagia</taxon>
        <taxon>Cytophagales</taxon>
        <taxon>Flectobacillaceae</taxon>
        <taxon>Pseudarcicella</taxon>
    </lineage>
</organism>
<sequence length="370" mass="42907">MSDYTSRARRFTLRFPLMTHLSIQINFWIIAHIVFNLISYLIFRSFSTAFSLNIKATLGPNILLAIVLGIFYGLSFGLIEYFLENQFFRRKSLGRVLFLKAIFSLLVFFVLFGLIKLAIYKYIISPMFYPNGLSLTDQVWKYIFFMYLIYTFFINLIISFINQMNKKFGPGVLLPMLFGRYRSPKEEDRIFMFMDLKSSTSIAEVLGHIRYSAFIRDSFMDINYVLSQFNAEIYQYVGDEIVLSWSTDDGLKESVCIAFFFACEAQFNRKAEIYLREYGMVPEFKAGIHRGKVTAVEIGEIKRDIAYHGDTLNTTARIQSVCNEFGKPFLASKEMIDNTDISKHYHITSIGMISLKGKRNPVEIVSVEQI</sequence>
<protein>
    <submittedName>
        <fullName evidence="3">Adenylate cyclase</fullName>
    </submittedName>
</protein>
<dbReference type="PANTHER" id="PTHR43081">
    <property type="entry name" value="ADENYLATE CYCLASE, TERMINAL-DIFFERENTIATION SPECIFIC-RELATED"/>
    <property type="match status" value="1"/>
</dbReference>
<evidence type="ECO:0000313" key="3">
    <source>
        <dbReference type="EMBL" id="SFP97808.1"/>
    </source>
</evidence>
<dbReference type="PANTHER" id="PTHR43081:SF1">
    <property type="entry name" value="ADENYLATE CYCLASE, TERMINAL-DIFFERENTIATION SPECIFIC"/>
    <property type="match status" value="1"/>
</dbReference>
<dbReference type="EMBL" id="FOXH01000008">
    <property type="protein sequence ID" value="SFP97808.1"/>
    <property type="molecule type" value="Genomic_DNA"/>
</dbReference>
<feature type="transmembrane region" description="Helical" evidence="1">
    <location>
        <begin position="62"/>
        <end position="83"/>
    </location>
</feature>
<dbReference type="GO" id="GO:0035556">
    <property type="term" value="P:intracellular signal transduction"/>
    <property type="evidence" value="ECO:0007669"/>
    <property type="project" value="InterPro"/>
</dbReference>
<dbReference type="InterPro" id="IPR001054">
    <property type="entry name" value="A/G_cyclase"/>
</dbReference>
<feature type="domain" description="Guanylate cyclase" evidence="2">
    <location>
        <begin position="190"/>
        <end position="319"/>
    </location>
</feature>
<dbReference type="AlphaFoldDB" id="A0A1I5URK8"/>
<name>A0A1I5URK8_9BACT</name>
<keyword evidence="1" id="KW-1133">Transmembrane helix</keyword>
<dbReference type="SUPFAM" id="SSF55073">
    <property type="entry name" value="Nucleotide cyclase"/>
    <property type="match status" value="1"/>
</dbReference>
<evidence type="ECO:0000256" key="1">
    <source>
        <dbReference type="SAM" id="Phobius"/>
    </source>
</evidence>
<keyword evidence="1" id="KW-0812">Transmembrane</keyword>
<keyword evidence="4" id="KW-1185">Reference proteome</keyword>
<proteinExistence type="predicted"/>
<feature type="transmembrane region" description="Helical" evidence="1">
    <location>
        <begin position="21"/>
        <end position="42"/>
    </location>
</feature>
<dbReference type="InterPro" id="IPR029787">
    <property type="entry name" value="Nucleotide_cyclase"/>
</dbReference>
<evidence type="ECO:0000259" key="2">
    <source>
        <dbReference type="PROSITE" id="PS50125"/>
    </source>
</evidence>
<dbReference type="PROSITE" id="PS50125">
    <property type="entry name" value="GUANYLATE_CYCLASE_2"/>
    <property type="match status" value="1"/>
</dbReference>
<dbReference type="RefSeq" id="WP_092017872.1">
    <property type="nucleotide sequence ID" value="NZ_FOXH01000008.1"/>
</dbReference>
<feature type="transmembrane region" description="Helical" evidence="1">
    <location>
        <begin position="95"/>
        <end position="119"/>
    </location>
</feature>
<evidence type="ECO:0000313" key="4">
    <source>
        <dbReference type="Proteomes" id="UP000199306"/>
    </source>
</evidence>
<dbReference type="Proteomes" id="UP000199306">
    <property type="component" value="Unassembled WGS sequence"/>
</dbReference>
<dbReference type="Gene3D" id="3.30.70.1230">
    <property type="entry name" value="Nucleotide cyclase"/>
    <property type="match status" value="1"/>
</dbReference>
<dbReference type="InterPro" id="IPR050697">
    <property type="entry name" value="Adenylyl/Guanylyl_Cyclase_3/4"/>
</dbReference>
<dbReference type="CDD" id="cd07302">
    <property type="entry name" value="CHD"/>
    <property type="match status" value="1"/>
</dbReference>
<dbReference type="GO" id="GO:0004016">
    <property type="term" value="F:adenylate cyclase activity"/>
    <property type="evidence" value="ECO:0007669"/>
    <property type="project" value="UniProtKB-ARBA"/>
</dbReference>
<feature type="transmembrane region" description="Helical" evidence="1">
    <location>
        <begin position="139"/>
        <end position="161"/>
    </location>
</feature>
<keyword evidence="1" id="KW-0472">Membrane</keyword>
<dbReference type="OrthoDB" id="9768499at2"/>
<reference evidence="3 4" key="1">
    <citation type="submission" date="2016-10" db="EMBL/GenBank/DDBJ databases">
        <authorList>
            <person name="de Groot N.N."/>
        </authorList>
    </citation>
    <scope>NUCLEOTIDE SEQUENCE [LARGE SCALE GENOMIC DNA]</scope>
    <source>
        <strain evidence="4">E92,LMG 26720,CCM 7988</strain>
    </source>
</reference>
<accession>A0A1I5URK8</accession>
<dbReference type="GO" id="GO:0009190">
    <property type="term" value="P:cyclic nucleotide biosynthetic process"/>
    <property type="evidence" value="ECO:0007669"/>
    <property type="project" value="InterPro"/>
</dbReference>
<gene>
    <name evidence="3" type="ORF">SAMN04515674_10824</name>
</gene>